<dbReference type="Pfam" id="PF11153">
    <property type="entry name" value="DUF2931"/>
    <property type="match status" value="1"/>
</dbReference>
<name>A0ABY8GLK3_EDWIC</name>
<organism evidence="1 2">
    <name type="scientific">Edwardsiella ictaluri</name>
    <dbReference type="NCBI Taxonomy" id="67780"/>
    <lineage>
        <taxon>Bacteria</taxon>
        <taxon>Pseudomonadati</taxon>
        <taxon>Pseudomonadota</taxon>
        <taxon>Gammaproteobacteria</taxon>
        <taxon>Enterobacterales</taxon>
        <taxon>Hafniaceae</taxon>
        <taxon>Edwardsiella</taxon>
    </lineage>
</organism>
<accession>A0ABY8GLK3</accession>
<evidence type="ECO:0000313" key="2">
    <source>
        <dbReference type="Proteomes" id="UP001222680"/>
    </source>
</evidence>
<keyword evidence="2" id="KW-1185">Reference proteome</keyword>
<dbReference type="Proteomes" id="UP001222680">
    <property type="component" value="Chromosome"/>
</dbReference>
<protein>
    <submittedName>
        <fullName evidence="1">DUF2931 family protein</fullName>
    </submittedName>
</protein>
<dbReference type="InterPro" id="IPR021326">
    <property type="entry name" value="DUF2931"/>
</dbReference>
<dbReference type="EMBL" id="CP092014">
    <property type="protein sequence ID" value="WFN98198.1"/>
    <property type="molecule type" value="Genomic_DNA"/>
</dbReference>
<evidence type="ECO:0000313" key="1">
    <source>
        <dbReference type="EMBL" id="WFN98198.1"/>
    </source>
</evidence>
<gene>
    <name evidence="1" type="ORF">MAY91_16320</name>
</gene>
<reference evidence="1 2" key="1">
    <citation type="submission" date="2022-02" db="EMBL/GenBank/DDBJ databases">
        <title>Phenotypic, genotypic and serological characterization of Edwardsiella ictaluri from catfish and ornamental fish species.</title>
        <authorList>
            <person name="Rose D."/>
            <person name="Tekedar H.C."/>
            <person name="Waldbieser G.C."/>
            <person name="Aarattuthodi S."/>
            <person name="Griffin M.J."/>
        </authorList>
    </citation>
    <scope>NUCLEOTIDE SEQUENCE [LARGE SCALE GENOMIC DNA]</scope>
    <source>
        <strain evidence="1 2">13 TAL-140 K3</strain>
    </source>
</reference>
<proteinExistence type="predicted"/>
<sequence length="299" mass="34492">MEWFRHVTLCTLSPEHYISYNIHMIFIPPLLTPPAAGESPPFFREEEKHLAHRARGGYVTTTRFRPPIRAALMVTMLGVILIAGCHDRRADVKTPLGDGVELWGKTLPYDHWQFNFFHPKNLPALVTMVYLEDGDIRESIFRRLDPTEPSQSSVGTWSQRVGGFSANFNIGKALPVRMTVCWDSVIDKKAYETEIWFSRETWQQMLAAYPDTYCPGKTYYRDKMIIGLPPGGTVRVWLKDNRNPAVLQHPARQFTLTGNDMLICKNVPSWIDFSYIEANGYDPFIRDFIKGKHYPYGNW</sequence>